<dbReference type="EMBL" id="CAJVPP010003046">
    <property type="protein sequence ID" value="CAG8619111.1"/>
    <property type="molecule type" value="Genomic_DNA"/>
</dbReference>
<keyword evidence="1" id="KW-1133">Transmembrane helix</keyword>
<feature type="transmembrane region" description="Helical" evidence="1">
    <location>
        <begin position="62"/>
        <end position="80"/>
    </location>
</feature>
<name>A0A9N9D1F3_FUNMO</name>
<comment type="caution">
    <text evidence="2">The sequence shown here is derived from an EMBL/GenBank/DDBJ whole genome shotgun (WGS) entry which is preliminary data.</text>
</comment>
<organism evidence="2 3">
    <name type="scientific">Funneliformis mosseae</name>
    <name type="common">Endomycorrhizal fungus</name>
    <name type="synonym">Glomus mosseae</name>
    <dbReference type="NCBI Taxonomy" id="27381"/>
    <lineage>
        <taxon>Eukaryota</taxon>
        <taxon>Fungi</taxon>
        <taxon>Fungi incertae sedis</taxon>
        <taxon>Mucoromycota</taxon>
        <taxon>Glomeromycotina</taxon>
        <taxon>Glomeromycetes</taxon>
        <taxon>Glomerales</taxon>
        <taxon>Glomeraceae</taxon>
        <taxon>Funneliformis</taxon>
    </lineage>
</organism>
<keyword evidence="1" id="KW-0812">Transmembrane</keyword>
<reference evidence="2" key="1">
    <citation type="submission" date="2021-06" db="EMBL/GenBank/DDBJ databases">
        <authorList>
            <person name="Kallberg Y."/>
            <person name="Tangrot J."/>
            <person name="Rosling A."/>
        </authorList>
    </citation>
    <scope>NUCLEOTIDE SEQUENCE</scope>
    <source>
        <strain evidence="2">87-6 pot B 2015</strain>
    </source>
</reference>
<evidence type="ECO:0000313" key="3">
    <source>
        <dbReference type="Proteomes" id="UP000789375"/>
    </source>
</evidence>
<accession>A0A9N9D1F3</accession>
<evidence type="ECO:0000256" key="1">
    <source>
        <dbReference type="SAM" id="Phobius"/>
    </source>
</evidence>
<gene>
    <name evidence="2" type="ORF">FMOSSE_LOCUS9881</name>
</gene>
<keyword evidence="3" id="KW-1185">Reference proteome</keyword>
<protein>
    <submittedName>
        <fullName evidence="2">7236_t:CDS:1</fullName>
    </submittedName>
</protein>
<keyword evidence="1" id="KW-0472">Membrane</keyword>
<dbReference type="Proteomes" id="UP000789375">
    <property type="component" value="Unassembled WGS sequence"/>
</dbReference>
<dbReference type="AlphaFoldDB" id="A0A9N9D1F3"/>
<sequence>MSRPHMKINIKEELDGLYLSTEDNIKEYIVENPSDNHIHTIVKPPPPATTAKYLPMVYPLKFADLLLISLFLCFHFFTFSHKEPPMKKRRPLERGISVIQSNNEVQQFPVSESIMCRQNVLVNSTSVK</sequence>
<proteinExistence type="predicted"/>
<evidence type="ECO:0000313" key="2">
    <source>
        <dbReference type="EMBL" id="CAG8619111.1"/>
    </source>
</evidence>